<evidence type="ECO:0000259" key="1">
    <source>
        <dbReference type="Pfam" id="PF13403"/>
    </source>
</evidence>
<gene>
    <name evidence="2" type="ORF">PAF17_19515</name>
</gene>
<dbReference type="RefSeq" id="WP_271890747.1">
    <property type="nucleotide sequence ID" value="NZ_JAQBIE010000049.1"/>
</dbReference>
<name>A0ABT4ZK39_9RHOB</name>
<dbReference type="InterPro" id="IPR036844">
    <property type="entry name" value="Hint_dom_sf"/>
</dbReference>
<dbReference type="EMBL" id="JAQBIE010000049">
    <property type="protein sequence ID" value="MDB6179652.1"/>
    <property type="molecule type" value="Genomic_DNA"/>
</dbReference>
<dbReference type="InterPro" id="IPR028992">
    <property type="entry name" value="Hedgehog/Intein_dom"/>
</dbReference>
<reference evidence="2" key="1">
    <citation type="submission" date="2022-12" db="EMBL/GenBank/DDBJ databases">
        <title>Paracoccus onchidii sp. nov., isolated from a marine invertebrate from the South China Sea.</title>
        <authorList>
            <person name="Xu S."/>
            <person name="Liu Z."/>
            <person name="Xu Y."/>
        </authorList>
    </citation>
    <scope>NUCLEOTIDE SEQUENCE</scope>
    <source>
        <strain evidence="2">Z330</strain>
    </source>
</reference>
<keyword evidence="3" id="KW-1185">Reference proteome</keyword>
<feature type="domain" description="Hedgehog/Intein (Hint)" evidence="1">
    <location>
        <begin position="106"/>
        <end position="252"/>
    </location>
</feature>
<dbReference type="SUPFAM" id="SSF51294">
    <property type="entry name" value="Hedgehog/intein (Hint) domain"/>
    <property type="match status" value="1"/>
</dbReference>
<evidence type="ECO:0000313" key="3">
    <source>
        <dbReference type="Proteomes" id="UP001165641"/>
    </source>
</evidence>
<evidence type="ECO:0000313" key="2">
    <source>
        <dbReference type="EMBL" id="MDB6179652.1"/>
    </source>
</evidence>
<dbReference type="Gene3D" id="2.170.16.10">
    <property type="entry name" value="Hedgehog/Intein (Hint) domain"/>
    <property type="match status" value="1"/>
</dbReference>
<comment type="caution">
    <text evidence="2">The sequence shown here is derived from an EMBL/GenBank/DDBJ whole genome shotgun (WGS) entry which is preliminary data.</text>
</comment>
<dbReference type="Pfam" id="PF13403">
    <property type="entry name" value="Hint_2"/>
    <property type="match status" value="1"/>
</dbReference>
<accession>A0ABT4ZK39</accession>
<proteinExistence type="predicted"/>
<organism evidence="2 3">
    <name type="scientific">Paracoccus onchidii</name>
    <dbReference type="NCBI Taxonomy" id="3017813"/>
    <lineage>
        <taxon>Bacteria</taxon>
        <taxon>Pseudomonadati</taxon>
        <taxon>Pseudomonadota</taxon>
        <taxon>Alphaproteobacteria</taxon>
        <taxon>Rhodobacterales</taxon>
        <taxon>Paracoccaceae</taxon>
        <taxon>Paracoccus</taxon>
    </lineage>
</organism>
<dbReference type="Proteomes" id="UP001165641">
    <property type="component" value="Unassembled WGS sequence"/>
</dbReference>
<sequence length="310" mass="33716">MVDYVINADALGQYSQAMGNNGTDDTTTVNIFPGFQGTISVLSDQDDGEIDNTIVNLPAGWTLSENITSELPGETPPTVFRSYDVLDSFGFRVGSLNITTNEVTIPCFGRGTMIDTPRGAVPIETLSIGDHVITRDHGAQPLRWIGSKALDVTTLMLHDNLRPIRIAAGALGARTPSSDLLVSPQHRMLIRSRIAQRMFGTTEVLVAAKQLLELPGVEIARDLVEVEYFHILFERHEVVIANGAETESLYTGAEALKAVGPAAIEEIFAIFPELRDAERPAPAARILVPGRMGRKLAERHHRNGQKLVSA</sequence>
<protein>
    <submittedName>
        <fullName evidence="2">Hint domain-containing protein</fullName>
    </submittedName>
</protein>